<feature type="domain" description="Anti-sigma-28 factor FlgM C-terminal" evidence="9">
    <location>
        <begin position="42"/>
        <end position="96"/>
    </location>
</feature>
<keyword evidence="5" id="KW-0805">Transcription regulation</keyword>
<evidence type="ECO:0000256" key="2">
    <source>
        <dbReference type="ARBA" id="ARBA00017823"/>
    </source>
</evidence>
<dbReference type="EMBL" id="LAJX01000015">
    <property type="protein sequence ID" value="KJV07856.1"/>
    <property type="molecule type" value="Genomic_DNA"/>
</dbReference>
<protein>
    <recommendedName>
        <fullName evidence="2">Negative regulator of flagellin synthesis</fullName>
    </recommendedName>
    <alternativeName>
        <fullName evidence="8">Anti-sigma-28 factor</fullName>
    </alternativeName>
</protein>
<dbReference type="OrthoDB" id="6120348at2"/>
<comment type="similarity">
    <text evidence="1">Belongs to the FlgM family.</text>
</comment>
<evidence type="ECO:0000256" key="8">
    <source>
        <dbReference type="ARBA" id="ARBA00030117"/>
    </source>
</evidence>
<keyword evidence="6" id="KW-0804">Transcription</keyword>
<accession>A0A0F3IMA7</accession>
<evidence type="ECO:0000256" key="3">
    <source>
        <dbReference type="ARBA" id="ARBA00022491"/>
    </source>
</evidence>
<keyword evidence="11" id="KW-1185">Reference proteome</keyword>
<organism evidence="10 11">
    <name type="scientific">Methylocucumis oryzae</name>
    <dbReference type="NCBI Taxonomy" id="1632867"/>
    <lineage>
        <taxon>Bacteria</taxon>
        <taxon>Pseudomonadati</taxon>
        <taxon>Pseudomonadota</taxon>
        <taxon>Gammaproteobacteria</taxon>
        <taxon>Methylococcales</taxon>
        <taxon>Methylococcaceae</taxon>
        <taxon>Methylocucumis</taxon>
    </lineage>
</organism>
<dbReference type="PATRIC" id="fig|1632867.3.peg.1404"/>
<evidence type="ECO:0000256" key="1">
    <source>
        <dbReference type="ARBA" id="ARBA00005322"/>
    </source>
</evidence>
<evidence type="ECO:0000313" key="10">
    <source>
        <dbReference type="EMBL" id="KJV07856.1"/>
    </source>
</evidence>
<dbReference type="InterPro" id="IPR031316">
    <property type="entry name" value="FlgM_C"/>
</dbReference>
<dbReference type="SUPFAM" id="SSF101498">
    <property type="entry name" value="Anti-sigma factor FlgM"/>
    <property type="match status" value="1"/>
</dbReference>
<dbReference type="InterPro" id="IPR035890">
    <property type="entry name" value="Anti-sigma-28_factor_FlgM_sf"/>
</dbReference>
<dbReference type="RefSeq" id="WP_045777958.1">
    <property type="nucleotide sequence ID" value="NZ_LAJX01000015.1"/>
</dbReference>
<keyword evidence="3" id="KW-0678">Repressor</keyword>
<evidence type="ECO:0000256" key="7">
    <source>
        <dbReference type="ARBA" id="ARBA00024739"/>
    </source>
</evidence>
<proteinExistence type="inferred from homology"/>
<dbReference type="AlphaFoldDB" id="A0A0F3IMA7"/>
<dbReference type="Proteomes" id="UP000033684">
    <property type="component" value="Unassembled WGS sequence"/>
</dbReference>
<name>A0A0F3IMA7_9GAMM</name>
<sequence length="102" mass="11050">MSIESITGRAQTPVNVKLDKKADGDVESAGAAQTVKTTQKADSIAITSVAQGIKKAFESTSASDSIDFNRVREVKKALEENNYSIDAEKVAKKLMEFERLLS</sequence>
<reference evidence="10 11" key="2">
    <citation type="journal article" date="2016" name="Microb. Ecol.">
        <title>Genome Characteristics of a Novel Type I Methanotroph (Sn10-6) Isolated from a Flooded Indian Rice Field.</title>
        <authorList>
            <person name="Rahalkar M.C."/>
            <person name="Pandit P.S."/>
            <person name="Dhakephalkar P.K."/>
            <person name="Pore S."/>
            <person name="Arora P."/>
            <person name="Kapse N."/>
        </authorList>
    </citation>
    <scope>NUCLEOTIDE SEQUENCE [LARGE SCALE GENOMIC DNA]</scope>
    <source>
        <strain evidence="10 11">Sn10-6</strain>
    </source>
</reference>
<comment type="caution">
    <text evidence="10">The sequence shown here is derived from an EMBL/GenBank/DDBJ whole genome shotgun (WGS) entry which is preliminary data.</text>
</comment>
<dbReference type="Pfam" id="PF04316">
    <property type="entry name" value="FlgM"/>
    <property type="match status" value="1"/>
</dbReference>
<gene>
    <name evidence="10" type="ORF">VZ94_02045</name>
</gene>
<dbReference type="GO" id="GO:0044781">
    <property type="term" value="P:bacterial-type flagellum organization"/>
    <property type="evidence" value="ECO:0007669"/>
    <property type="project" value="UniProtKB-KW"/>
</dbReference>
<keyword evidence="4" id="KW-1005">Bacterial flagellum biogenesis</keyword>
<evidence type="ECO:0000313" key="11">
    <source>
        <dbReference type="Proteomes" id="UP000033684"/>
    </source>
</evidence>
<dbReference type="GO" id="GO:0045892">
    <property type="term" value="P:negative regulation of DNA-templated transcription"/>
    <property type="evidence" value="ECO:0007669"/>
    <property type="project" value="InterPro"/>
</dbReference>
<dbReference type="InterPro" id="IPR007412">
    <property type="entry name" value="FlgM"/>
</dbReference>
<evidence type="ECO:0000256" key="6">
    <source>
        <dbReference type="ARBA" id="ARBA00023163"/>
    </source>
</evidence>
<dbReference type="NCBIfam" id="TIGR03824">
    <property type="entry name" value="FlgM_jcvi"/>
    <property type="match status" value="1"/>
</dbReference>
<evidence type="ECO:0000256" key="4">
    <source>
        <dbReference type="ARBA" id="ARBA00022795"/>
    </source>
</evidence>
<reference evidence="11" key="1">
    <citation type="submission" date="2015-03" db="EMBL/GenBank/DDBJ databases">
        <title>Draft genome sequence of a novel methanotroph (Sn10-6) isolated from flooded ricefield rhizosphere in India.</title>
        <authorList>
            <person name="Pandit P.S."/>
            <person name="Pore S.D."/>
            <person name="Arora P."/>
            <person name="Kapse N.G."/>
            <person name="Dhakephalkar P.K."/>
            <person name="Rahalkar M.C."/>
        </authorList>
    </citation>
    <scope>NUCLEOTIDE SEQUENCE [LARGE SCALE GENOMIC DNA]</scope>
    <source>
        <strain evidence="11">Sn10-6</strain>
    </source>
</reference>
<evidence type="ECO:0000256" key="5">
    <source>
        <dbReference type="ARBA" id="ARBA00023015"/>
    </source>
</evidence>
<evidence type="ECO:0000259" key="9">
    <source>
        <dbReference type="Pfam" id="PF04316"/>
    </source>
</evidence>
<comment type="function">
    <text evidence="7">Responsible for the coupling of flagellin expression to flagellar assembly by preventing expression of the flagellin genes when a component of the middle class of proteins is defective. It negatively regulates flagellar genes by inhibiting the activity of FliA by directly binding to FliA.</text>
</comment>